<organism evidence="5">
    <name type="scientific">Leptolyngbya boryana CZ1</name>
    <dbReference type="NCBI Taxonomy" id="3060204"/>
    <lineage>
        <taxon>Bacteria</taxon>
        <taxon>Bacillati</taxon>
        <taxon>Cyanobacteriota</taxon>
        <taxon>Cyanophyceae</taxon>
        <taxon>Leptolyngbyales</taxon>
        <taxon>Leptolyngbyaceae</taxon>
        <taxon>Leptolyngbya group</taxon>
        <taxon>Leptolyngbya</taxon>
    </lineage>
</organism>
<sequence length="398" mass="44481">MSNLNLEQLLAPISLAQFFQEYWEQKPLAIQRHQQYDYSELFSSEQVESILLFSHPRYPNVQIGQADGRFSIDGEGMKTQTIHDYGTPDLNWLYQKYAAGGILFLDRIQDYSSTIAQLCRTLEQTLYAPVSATAYSVHQDALGFAPHSHPHAVLMLQLEGSEVWRVEPPPEAQSAPLEVELQPGDLLYIPRRHLHYTVSCQQSSLHLAINVKVYTWGDLIASAISTLKLSDHSLYQSLPVGFLRRSDTDSLIQAQLTSLLAQLVQSDATSAIAHLTSRLIDQMQPLADGHFAQLEQVNELTLNSAVVKRQGMMCRVFKSGAQVGIQFPGNQVFAPAQVEPILHFIAESEQFRVSALPDVLSERSKLVLVRRLIQEGLLAIVPTAQTAIVSESFFSIAR</sequence>
<reference evidence="5" key="1">
    <citation type="journal article" date="2023" name="Plants (Basel)">
        <title>Genomic Analysis of Leptolyngbya boryana CZ1 Reveals Efficient Carbon Fixation Modules.</title>
        <authorList>
            <person name="Bai X."/>
            <person name="Wang H."/>
            <person name="Cheng W."/>
            <person name="Wang J."/>
            <person name="Ma M."/>
            <person name="Hu H."/>
            <person name="Song Z."/>
            <person name="Ma H."/>
            <person name="Fan Y."/>
            <person name="Du C."/>
            <person name="Xu J."/>
        </authorList>
    </citation>
    <scope>NUCLEOTIDE SEQUENCE</scope>
    <source>
        <strain evidence="5">CZ1</strain>
    </source>
</reference>
<keyword evidence="2" id="KW-0479">Metal-binding</keyword>
<evidence type="ECO:0000256" key="3">
    <source>
        <dbReference type="ARBA" id="ARBA00023004"/>
    </source>
</evidence>
<dbReference type="InterPro" id="IPR039994">
    <property type="entry name" value="NO66-like"/>
</dbReference>
<dbReference type="RefSeq" id="WP_316425940.1">
    <property type="nucleotide sequence ID" value="NZ_CP130144.1"/>
</dbReference>
<name>A0AA96WQL2_LEPBY</name>
<gene>
    <name evidence="5" type="ORF">Q2T42_18185</name>
</gene>
<reference evidence="5" key="2">
    <citation type="submission" date="2023-07" db="EMBL/GenBank/DDBJ databases">
        <authorList>
            <person name="Bai X.-H."/>
            <person name="Wang H.-H."/>
            <person name="Wang J."/>
            <person name="Ma M.-Y."/>
            <person name="Hu H.-H."/>
            <person name="Song Z.-L."/>
            <person name="Ma H.-G."/>
            <person name="Fan Y."/>
            <person name="Du C.-Y."/>
            <person name="Xu J.-C."/>
        </authorList>
    </citation>
    <scope>NUCLEOTIDE SEQUENCE</scope>
    <source>
        <strain evidence="5">CZ1</strain>
    </source>
</reference>
<comment type="cofactor">
    <cofactor evidence="1">
        <name>Fe(2+)</name>
        <dbReference type="ChEBI" id="CHEBI:29033"/>
    </cofactor>
</comment>
<proteinExistence type="predicted"/>
<dbReference type="PANTHER" id="PTHR13096">
    <property type="entry name" value="MINA53 MYC INDUCED NUCLEAR ANTIGEN"/>
    <property type="match status" value="1"/>
</dbReference>
<dbReference type="InterPro" id="IPR003347">
    <property type="entry name" value="JmjC_dom"/>
</dbReference>
<dbReference type="PANTHER" id="PTHR13096:SF8">
    <property type="entry name" value="RIBOSOMAL OXYGENASE 1"/>
    <property type="match status" value="1"/>
</dbReference>
<protein>
    <submittedName>
        <fullName evidence="5">Cupin domain-containing protein</fullName>
    </submittedName>
</protein>
<dbReference type="Pfam" id="PF08007">
    <property type="entry name" value="JmjC_2"/>
    <property type="match status" value="1"/>
</dbReference>
<dbReference type="AlphaFoldDB" id="A0AA96WQL2"/>
<accession>A0AA96WQL2</accession>
<dbReference type="GO" id="GO:0046872">
    <property type="term" value="F:metal ion binding"/>
    <property type="evidence" value="ECO:0007669"/>
    <property type="project" value="UniProtKB-KW"/>
</dbReference>
<keyword evidence="3" id="KW-0408">Iron</keyword>
<dbReference type="EMBL" id="CP130144">
    <property type="protein sequence ID" value="WNZ43773.1"/>
    <property type="molecule type" value="Genomic_DNA"/>
</dbReference>
<dbReference type="SUPFAM" id="SSF51197">
    <property type="entry name" value="Clavaminate synthase-like"/>
    <property type="match status" value="1"/>
</dbReference>
<dbReference type="PROSITE" id="PS51184">
    <property type="entry name" value="JMJC"/>
    <property type="match status" value="1"/>
</dbReference>
<evidence type="ECO:0000313" key="5">
    <source>
        <dbReference type="EMBL" id="WNZ43773.1"/>
    </source>
</evidence>
<evidence type="ECO:0000259" key="4">
    <source>
        <dbReference type="PROSITE" id="PS51184"/>
    </source>
</evidence>
<evidence type="ECO:0000256" key="2">
    <source>
        <dbReference type="ARBA" id="ARBA00022723"/>
    </source>
</evidence>
<feature type="domain" description="JmjC" evidence="4">
    <location>
        <begin position="31"/>
        <end position="228"/>
    </location>
</feature>
<dbReference type="Gene3D" id="2.60.120.650">
    <property type="entry name" value="Cupin"/>
    <property type="match status" value="1"/>
</dbReference>
<evidence type="ECO:0000256" key="1">
    <source>
        <dbReference type="ARBA" id="ARBA00001954"/>
    </source>
</evidence>